<evidence type="ECO:0000313" key="2">
    <source>
        <dbReference type="EMBL" id="WAH38565.1"/>
    </source>
</evidence>
<feature type="transmembrane region" description="Helical" evidence="1">
    <location>
        <begin position="35"/>
        <end position="55"/>
    </location>
</feature>
<dbReference type="InterPro" id="IPR014743">
    <property type="entry name" value="Cl-channel_core"/>
</dbReference>
<sequence>MKPYDAMQHHTDLKRWYSRKLGLHIRLKKVLPEPLVLLLYSVLIGIVGGYGAVGFRKLIDLFTSLFFGLGSDFSSLGRADVLLSPMIGLILVSVIAKVFAPEAKGHGVPEVMAAIAV</sequence>
<dbReference type="RefSeq" id="WP_268046143.1">
    <property type="nucleotide sequence ID" value="NZ_CP104064.1"/>
</dbReference>
<keyword evidence="1" id="KW-0812">Transmembrane</keyword>
<name>A0ABY6Z6R5_9BACL</name>
<keyword evidence="1" id="KW-0472">Membrane</keyword>
<keyword evidence="3" id="KW-1185">Reference proteome</keyword>
<evidence type="ECO:0000256" key="1">
    <source>
        <dbReference type="SAM" id="Phobius"/>
    </source>
</evidence>
<evidence type="ECO:0000313" key="3">
    <source>
        <dbReference type="Proteomes" id="UP001164803"/>
    </source>
</evidence>
<dbReference type="SUPFAM" id="SSF81340">
    <property type="entry name" value="Clc chloride channel"/>
    <property type="match status" value="1"/>
</dbReference>
<reference evidence="2" key="1">
    <citation type="submission" date="2022-08" db="EMBL/GenBank/DDBJ databases">
        <title>Alicyclobacillus dauci DSM2870, complete genome.</title>
        <authorList>
            <person name="Wang Q."/>
            <person name="Cai R."/>
            <person name="Wang Z."/>
        </authorList>
    </citation>
    <scope>NUCLEOTIDE SEQUENCE</scope>
    <source>
        <strain evidence="2">DSM 28700</strain>
    </source>
</reference>
<organism evidence="2 3">
    <name type="scientific">Alicyclobacillus dauci</name>
    <dbReference type="NCBI Taxonomy" id="1475485"/>
    <lineage>
        <taxon>Bacteria</taxon>
        <taxon>Bacillati</taxon>
        <taxon>Bacillota</taxon>
        <taxon>Bacilli</taxon>
        <taxon>Bacillales</taxon>
        <taxon>Alicyclobacillaceae</taxon>
        <taxon>Alicyclobacillus</taxon>
    </lineage>
</organism>
<keyword evidence="1" id="KW-1133">Transmembrane helix</keyword>
<dbReference type="Proteomes" id="UP001164803">
    <property type="component" value="Chromosome"/>
</dbReference>
<feature type="transmembrane region" description="Helical" evidence="1">
    <location>
        <begin position="75"/>
        <end position="96"/>
    </location>
</feature>
<accession>A0ABY6Z6R5</accession>
<proteinExistence type="predicted"/>
<protein>
    <submittedName>
        <fullName evidence="2">Uncharacterized protein</fullName>
    </submittedName>
</protein>
<dbReference type="Gene3D" id="1.10.3080.10">
    <property type="entry name" value="Clc chloride channel"/>
    <property type="match status" value="1"/>
</dbReference>
<gene>
    <name evidence="2" type="ORF">NZD86_08835</name>
</gene>
<dbReference type="EMBL" id="CP104064">
    <property type="protein sequence ID" value="WAH38565.1"/>
    <property type="molecule type" value="Genomic_DNA"/>
</dbReference>